<evidence type="ECO:0000313" key="2">
    <source>
        <dbReference type="EMBL" id="KAF0047608.1"/>
    </source>
</evidence>
<comment type="caution">
    <text evidence="2">The sequence shown here is derived from an EMBL/GenBank/DDBJ whole genome shotgun (WGS) entry which is preliminary data.</text>
</comment>
<sequence>MLYRCVKLHTSAREPKTHSVRTRVALRSSSLQKACTRRHILTLRSPCVALRISNANAAAHFCIASFTPSEEHRTPMPVKTVTISLRQIRRSCRFNQEGAIIYDIHVGERGTPPEKRPPDGEAGPRQQASRHRNCPDASDPL</sequence>
<accession>A0A6A4TTE9</accession>
<gene>
    <name evidence="2" type="ORF">F2P81_001241</name>
</gene>
<feature type="region of interest" description="Disordered" evidence="1">
    <location>
        <begin position="104"/>
        <end position="141"/>
    </location>
</feature>
<name>A0A6A4TTE9_SCOMX</name>
<reference evidence="2 3" key="1">
    <citation type="submission" date="2019-06" db="EMBL/GenBank/DDBJ databases">
        <title>Draft genomes of female and male turbot (Scophthalmus maximus).</title>
        <authorList>
            <person name="Xu H."/>
            <person name="Xu X.-W."/>
            <person name="Shao C."/>
            <person name="Chen S."/>
        </authorList>
    </citation>
    <scope>NUCLEOTIDE SEQUENCE [LARGE SCALE GENOMIC DNA]</scope>
    <source>
        <strain evidence="2">Ysfricsl-2016a</strain>
        <tissue evidence="2">Blood</tissue>
    </source>
</reference>
<dbReference type="AlphaFoldDB" id="A0A6A4TTE9"/>
<feature type="compositionally biased region" description="Basic and acidic residues" evidence="1">
    <location>
        <begin position="105"/>
        <end position="119"/>
    </location>
</feature>
<proteinExistence type="predicted"/>
<organism evidence="2 3">
    <name type="scientific">Scophthalmus maximus</name>
    <name type="common">Turbot</name>
    <name type="synonym">Psetta maxima</name>
    <dbReference type="NCBI Taxonomy" id="52904"/>
    <lineage>
        <taxon>Eukaryota</taxon>
        <taxon>Metazoa</taxon>
        <taxon>Chordata</taxon>
        <taxon>Craniata</taxon>
        <taxon>Vertebrata</taxon>
        <taxon>Euteleostomi</taxon>
        <taxon>Actinopterygii</taxon>
        <taxon>Neopterygii</taxon>
        <taxon>Teleostei</taxon>
        <taxon>Neoteleostei</taxon>
        <taxon>Acanthomorphata</taxon>
        <taxon>Carangaria</taxon>
        <taxon>Pleuronectiformes</taxon>
        <taxon>Pleuronectoidei</taxon>
        <taxon>Scophthalmidae</taxon>
        <taxon>Scophthalmus</taxon>
    </lineage>
</organism>
<evidence type="ECO:0000256" key="1">
    <source>
        <dbReference type="SAM" id="MobiDB-lite"/>
    </source>
</evidence>
<dbReference type="EMBL" id="VEVO01000001">
    <property type="protein sequence ID" value="KAF0047608.1"/>
    <property type="molecule type" value="Genomic_DNA"/>
</dbReference>
<dbReference type="Proteomes" id="UP000438429">
    <property type="component" value="Unassembled WGS sequence"/>
</dbReference>
<protein>
    <submittedName>
        <fullName evidence="2">Uncharacterized protein</fullName>
    </submittedName>
</protein>
<evidence type="ECO:0000313" key="3">
    <source>
        <dbReference type="Proteomes" id="UP000438429"/>
    </source>
</evidence>